<name>A0A1C7LZX6_GRIFR</name>
<protein>
    <submittedName>
        <fullName evidence="1">Uncharacterized protein</fullName>
    </submittedName>
</protein>
<sequence length="67" mass="7541">MRLVEHLGVVMKYKTRRNRSNLNYEKDRIRSNASCGQDNSLLPTSSTEWIDSPCRCCPSSLIPSPAG</sequence>
<organism evidence="1 2">
    <name type="scientific">Grifola frondosa</name>
    <name type="common">Maitake</name>
    <name type="synonym">Polyporus frondosus</name>
    <dbReference type="NCBI Taxonomy" id="5627"/>
    <lineage>
        <taxon>Eukaryota</taxon>
        <taxon>Fungi</taxon>
        <taxon>Dikarya</taxon>
        <taxon>Basidiomycota</taxon>
        <taxon>Agaricomycotina</taxon>
        <taxon>Agaricomycetes</taxon>
        <taxon>Polyporales</taxon>
        <taxon>Grifolaceae</taxon>
        <taxon>Grifola</taxon>
    </lineage>
</organism>
<accession>A0A1C7LZX6</accession>
<proteinExistence type="predicted"/>
<evidence type="ECO:0000313" key="2">
    <source>
        <dbReference type="Proteomes" id="UP000092993"/>
    </source>
</evidence>
<comment type="caution">
    <text evidence="1">The sequence shown here is derived from an EMBL/GenBank/DDBJ whole genome shotgun (WGS) entry which is preliminary data.</text>
</comment>
<dbReference type="AlphaFoldDB" id="A0A1C7LZX6"/>
<reference evidence="1 2" key="1">
    <citation type="submission" date="2016-03" db="EMBL/GenBank/DDBJ databases">
        <title>Whole genome sequencing of Grifola frondosa 9006-11.</title>
        <authorList>
            <person name="Min B."/>
            <person name="Park H."/>
            <person name="Kim J.-G."/>
            <person name="Cho H."/>
            <person name="Oh Y.-L."/>
            <person name="Kong W.-S."/>
            <person name="Choi I.-G."/>
        </authorList>
    </citation>
    <scope>NUCLEOTIDE SEQUENCE [LARGE SCALE GENOMIC DNA]</scope>
    <source>
        <strain evidence="1 2">9006-11</strain>
    </source>
</reference>
<dbReference type="Proteomes" id="UP000092993">
    <property type="component" value="Unassembled WGS sequence"/>
</dbReference>
<keyword evidence="2" id="KW-1185">Reference proteome</keyword>
<evidence type="ECO:0000313" key="1">
    <source>
        <dbReference type="EMBL" id="OBZ68404.1"/>
    </source>
</evidence>
<dbReference type="EMBL" id="LUGG01000020">
    <property type="protein sequence ID" value="OBZ68404.1"/>
    <property type="molecule type" value="Genomic_DNA"/>
</dbReference>
<gene>
    <name evidence="1" type="ORF">A0H81_11652</name>
</gene>